<reference evidence="1" key="1">
    <citation type="submission" date="2023-10" db="EMBL/GenBank/DDBJ databases">
        <title>Genome assembly of Pristionchus species.</title>
        <authorList>
            <person name="Yoshida K."/>
            <person name="Sommer R.J."/>
        </authorList>
    </citation>
    <scope>NUCLEOTIDE SEQUENCE</scope>
    <source>
        <strain evidence="1">RS5133</strain>
    </source>
</reference>
<name>A0AAV5VJI6_9BILA</name>
<accession>A0AAV5VJI6</accession>
<feature type="non-terminal residue" evidence="1">
    <location>
        <position position="80"/>
    </location>
</feature>
<comment type="caution">
    <text evidence="1">The sequence shown here is derived from an EMBL/GenBank/DDBJ whole genome shotgun (WGS) entry which is preliminary data.</text>
</comment>
<protein>
    <submittedName>
        <fullName evidence="1">Uncharacterized protein</fullName>
    </submittedName>
</protein>
<sequence length="80" mass="8951">PYHSINAHVKHVYDKEHSKETINYLRGLSPLMTSGMTDRHVPFIRQKLSNGGSAAVNAGRKMVSFSPRSKRRGGGNEEEE</sequence>
<evidence type="ECO:0000313" key="1">
    <source>
        <dbReference type="EMBL" id="GMT18413.1"/>
    </source>
</evidence>
<proteinExistence type="predicted"/>
<dbReference type="Proteomes" id="UP001432322">
    <property type="component" value="Unassembled WGS sequence"/>
</dbReference>
<gene>
    <name evidence="1" type="ORF">PFISCL1PPCAC_9710</name>
</gene>
<organism evidence="1 2">
    <name type="scientific">Pristionchus fissidentatus</name>
    <dbReference type="NCBI Taxonomy" id="1538716"/>
    <lineage>
        <taxon>Eukaryota</taxon>
        <taxon>Metazoa</taxon>
        <taxon>Ecdysozoa</taxon>
        <taxon>Nematoda</taxon>
        <taxon>Chromadorea</taxon>
        <taxon>Rhabditida</taxon>
        <taxon>Rhabditina</taxon>
        <taxon>Diplogasteromorpha</taxon>
        <taxon>Diplogasteroidea</taxon>
        <taxon>Neodiplogasteridae</taxon>
        <taxon>Pristionchus</taxon>
    </lineage>
</organism>
<keyword evidence="2" id="KW-1185">Reference proteome</keyword>
<dbReference type="EMBL" id="BTSY01000003">
    <property type="protein sequence ID" value="GMT18413.1"/>
    <property type="molecule type" value="Genomic_DNA"/>
</dbReference>
<evidence type="ECO:0000313" key="2">
    <source>
        <dbReference type="Proteomes" id="UP001432322"/>
    </source>
</evidence>
<dbReference type="AlphaFoldDB" id="A0AAV5VJI6"/>
<feature type="non-terminal residue" evidence="1">
    <location>
        <position position="1"/>
    </location>
</feature>